<dbReference type="PANTHER" id="PTHR45728">
    <property type="entry name" value="ACETYL-COA CARBOXYLASE, ISOFORM A"/>
    <property type="match status" value="1"/>
</dbReference>
<dbReference type="InterPro" id="IPR049076">
    <property type="entry name" value="ACCA"/>
</dbReference>
<gene>
    <name evidence="1" type="ORF">CK820_G0028786</name>
</gene>
<dbReference type="Gene3D" id="2.40.460.10">
    <property type="entry name" value="Biotin dependent carboxylase carboxyltransferase"/>
    <property type="match status" value="1"/>
</dbReference>
<comment type="caution">
    <text evidence="1">The sequence shown here is derived from an EMBL/GenBank/DDBJ whole genome shotgun (WGS) entry which is preliminary data.</text>
</comment>
<evidence type="ECO:0000313" key="2">
    <source>
        <dbReference type="Proteomes" id="UP000236370"/>
    </source>
</evidence>
<evidence type="ECO:0000313" key="1">
    <source>
        <dbReference type="EMBL" id="PNI47508.1"/>
    </source>
</evidence>
<proteinExistence type="predicted"/>
<dbReference type="GO" id="GO:0003989">
    <property type="term" value="F:acetyl-CoA carboxylase activity"/>
    <property type="evidence" value="ECO:0007669"/>
    <property type="project" value="InterPro"/>
</dbReference>
<protein>
    <submittedName>
        <fullName evidence="1">ACACA isoform 6</fullName>
    </submittedName>
</protein>
<name>A0A2J8LJR5_PANTR</name>
<reference evidence="1 2" key="1">
    <citation type="submission" date="2017-12" db="EMBL/GenBank/DDBJ databases">
        <title>High-resolution comparative analysis of great ape genomes.</title>
        <authorList>
            <person name="Pollen A."/>
            <person name="Hastie A."/>
            <person name="Hormozdiari F."/>
            <person name="Dougherty M."/>
            <person name="Liu R."/>
            <person name="Chaisson M."/>
            <person name="Hoppe E."/>
            <person name="Hill C."/>
            <person name="Pang A."/>
            <person name="Hillier L."/>
            <person name="Baker C."/>
            <person name="Armstrong J."/>
            <person name="Shendure J."/>
            <person name="Paten B."/>
            <person name="Wilson R."/>
            <person name="Chao H."/>
            <person name="Schneider V."/>
            <person name="Ventura M."/>
            <person name="Kronenberg Z."/>
            <person name="Murali S."/>
            <person name="Gordon D."/>
            <person name="Cantsilieris S."/>
            <person name="Munson K."/>
            <person name="Nelson B."/>
            <person name="Raja A."/>
            <person name="Underwood J."/>
            <person name="Diekhans M."/>
            <person name="Fiddes I."/>
            <person name="Haussler D."/>
            <person name="Eichler E."/>
        </authorList>
    </citation>
    <scope>NUCLEOTIDE SEQUENCE [LARGE SCALE GENOMIC DNA]</scope>
    <source>
        <strain evidence="1">Yerkes chimp pedigree #C0471</strain>
    </source>
</reference>
<organism evidence="1 2">
    <name type="scientific">Pan troglodytes</name>
    <name type="common">Chimpanzee</name>
    <dbReference type="NCBI Taxonomy" id="9598"/>
    <lineage>
        <taxon>Eukaryota</taxon>
        <taxon>Metazoa</taxon>
        <taxon>Chordata</taxon>
        <taxon>Craniata</taxon>
        <taxon>Vertebrata</taxon>
        <taxon>Euteleostomi</taxon>
        <taxon>Mammalia</taxon>
        <taxon>Eutheria</taxon>
        <taxon>Euarchontoglires</taxon>
        <taxon>Primates</taxon>
        <taxon>Haplorrhini</taxon>
        <taxon>Catarrhini</taxon>
        <taxon>Hominidae</taxon>
        <taxon>Pan</taxon>
    </lineage>
</organism>
<dbReference type="PANTHER" id="PTHR45728:SF5">
    <property type="entry name" value="ACETYL-COA CARBOXYLASE 1"/>
    <property type="match status" value="1"/>
</dbReference>
<accession>A0A2J8LJR5</accession>
<dbReference type="AlphaFoldDB" id="A0A2J8LJR5"/>
<dbReference type="Proteomes" id="UP000236370">
    <property type="component" value="Unassembled WGS sequence"/>
</dbReference>
<dbReference type="FunFam" id="2.40.460.10:FF:000001">
    <property type="entry name" value="Acetyl-CoA carboxylase 1"/>
    <property type="match status" value="1"/>
</dbReference>
<feature type="non-terminal residue" evidence="1">
    <location>
        <position position="1"/>
    </location>
</feature>
<sequence length="51" mass="6167">EIRHMFHVAWVDPEDPYKGYRYLYLTPQDYKRVSALNSVHCEHVEDEGESR</sequence>
<dbReference type="EMBL" id="NBAG03000289">
    <property type="protein sequence ID" value="PNI47508.1"/>
    <property type="molecule type" value="Genomic_DNA"/>
</dbReference>